<sequence>MQQPPLHSAPLRPATPEGRDRLWRAPLADLLTELKSTPAGLTGADAAQRIETYGPNDAAAVQRAPNWLRFLNRFKSPLVIMLLVASALSAAAGDVASFVIVAAIVAFSMILDFVQENRAETAVEALRRSVAIDAAARRDGRTVSLPVDRLVPGDVIALGAGDLVPADARLIESKDLFVNQALLTGEPYPAEKLAGESGPDAAGFAGAINAVFAGTSVISGTATALVVHTGHGTALGALAASLALKPPATAFELGVRRFGMLILRIAILMVLFVLVVNIAFHRPVLESVMFALALAVGLTPELLPMILTVTLARSALELAKRKVVVKRLAAIHDIGAMDTLCTDKTGTLTEARIDLVKCIDGLGADSPHALLYAFVNSRCESGMKSPLDEAILKAPPPAGVLDAAAWHKIDEAPFDFERRRVSILAENGGERRLIVKGAPEEMLRLSNRYLTAAGEERVLDDSARAAITATFDGLSRDGQRCLGIASRSVPADHLSAVIADETELVFAGFAVFLDPPKATAGETIGALAAAGVEVKVLTGDNEQVARHLFAALGLPILGTMTGEQLSHLSDEALIGQLPKITLFCRVNPQQKLRVILALKRLGHVVGYLGDGINDAPALHAADVGISVDGAADVARAAADLILLEHDLSVVLRAVVQGRRAVRNVAKYVFMGSSSNFGNMLSMALAAVLLPFLPMLPIQVLLNNLIYDLSQTALPFDRVDEEATATPAKWDNRAVERFMLVFGPLSSVFDLATFYVLFRLFDAGEALFQTGWFVESLVTQILVVFAIRTRRPLFGSRPHPLLAGSALGLAVLALILPFTPVGAWFGLVPLPVQFFFYLAAAVAAYLLLVEIAKHFFYRRYPVA</sequence>
<dbReference type="Pfam" id="PF00690">
    <property type="entry name" value="Cation_ATPase_N"/>
    <property type="match status" value="1"/>
</dbReference>
<reference evidence="21" key="1">
    <citation type="submission" date="2023-08" db="EMBL/GenBank/DDBJ databases">
        <title>Rhodospirillaceae gen. nov., a novel taxon isolated from the Yangtze River Yuezi River estuary sludge.</title>
        <authorList>
            <person name="Ruan L."/>
        </authorList>
    </citation>
    <scope>NUCLEOTIDE SEQUENCE [LARGE SCALE GENOMIC DNA]</scope>
    <source>
        <strain evidence="21">R-7</strain>
    </source>
</reference>
<feature type="transmembrane region" description="Helical" evidence="18">
    <location>
        <begin position="833"/>
        <end position="851"/>
    </location>
</feature>
<evidence type="ECO:0000256" key="1">
    <source>
        <dbReference type="ARBA" id="ARBA00003954"/>
    </source>
</evidence>
<dbReference type="InterPro" id="IPR044492">
    <property type="entry name" value="P_typ_ATPase_HD_dom"/>
</dbReference>
<evidence type="ECO:0000256" key="7">
    <source>
        <dbReference type="ARBA" id="ARBA00022519"/>
    </source>
</evidence>
<keyword evidence="6" id="KW-1003">Cell membrane</keyword>
<dbReference type="PANTHER" id="PTHR42861">
    <property type="entry name" value="CALCIUM-TRANSPORTING ATPASE"/>
    <property type="match status" value="1"/>
</dbReference>
<keyword evidence="8" id="KW-0597">Phosphoprotein</keyword>
<evidence type="ECO:0000256" key="18">
    <source>
        <dbReference type="SAM" id="Phobius"/>
    </source>
</evidence>
<dbReference type="Pfam" id="PF00689">
    <property type="entry name" value="Cation_ATPase_C"/>
    <property type="match status" value="1"/>
</dbReference>
<dbReference type="InterPro" id="IPR008250">
    <property type="entry name" value="ATPase_P-typ_transduc_dom_A_sf"/>
</dbReference>
<dbReference type="PRINTS" id="PR01836">
    <property type="entry name" value="MGATPASE"/>
</dbReference>
<evidence type="ECO:0000256" key="12">
    <source>
        <dbReference type="ARBA" id="ARBA00022842"/>
    </source>
</evidence>
<comment type="caution">
    <text evidence="20">The sequence shown here is derived from an EMBL/GenBank/DDBJ whole genome shotgun (WGS) entry which is preliminary data.</text>
</comment>
<dbReference type="Proteomes" id="UP001230156">
    <property type="component" value="Unassembled WGS sequence"/>
</dbReference>
<comment type="similarity">
    <text evidence="3">Belongs to the cation transport ATPase (P-type) (TC 3.A.3) family. Type IIIB subfamily.</text>
</comment>
<feature type="transmembrane region" description="Helical" evidence="18">
    <location>
        <begin position="287"/>
        <end position="312"/>
    </location>
</feature>
<protein>
    <recommendedName>
        <fullName evidence="5">Magnesium-transporting ATPase, P-type 1</fullName>
        <ecNumber evidence="4">7.2.2.14</ecNumber>
    </recommendedName>
    <alternativeName>
        <fullName evidence="16">Mg(2+) transport ATPase, P-type 1</fullName>
    </alternativeName>
</protein>
<comment type="subcellular location">
    <subcellularLocation>
        <location evidence="2">Cell inner membrane</location>
        <topology evidence="2">Multi-pass membrane protein</topology>
    </subcellularLocation>
</comment>
<dbReference type="Pfam" id="PF13246">
    <property type="entry name" value="Cation_ATPase"/>
    <property type="match status" value="1"/>
</dbReference>
<gene>
    <name evidence="20" type="primary">mgtA</name>
    <name evidence="20" type="ORF">Q8A70_15385</name>
</gene>
<dbReference type="InterPro" id="IPR004014">
    <property type="entry name" value="ATPase_P-typ_cation-transptr_N"/>
</dbReference>
<dbReference type="Gene3D" id="2.70.150.10">
    <property type="entry name" value="Calcium-transporting ATPase, cytoplasmic transduction domain A"/>
    <property type="match status" value="1"/>
</dbReference>
<keyword evidence="13" id="KW-1278">Translocase</keyword>
<dbReference type="SFLD" id="SFLDG00002">
    <property type="entry name" value="C1.7:_P-type_atpase_like"/>
    <property type="match status" value="1"/>
</dbReference>
<dbReference type="InterPro" id="IPR036412">
    <property type="entry name" value="HAD-like_sf"/>
</dbReference>
<dbReference type="SUPFAM" id="SSF81665">
    <property type="entry name" value="Calcium ATPase, transmembrane domain M"/>
    <property type="match status" value="1"/>
</dbReference>
<proteinExistence type="inferred from homology"/>
<dbReference type="InterPro" id="IPR006415">
    <property type="entry name" value="P-type_ATPase_IIIB"/>
</dbReference>
<feature type="transmembrane region" description="Helical" evidence="18">
    <location>
        <begin position="800"/>
        <end position="827"/>
    </location>
</feature>
<dbReference type="InterPro" id="IPR001757">
    <property type="entry name" value="P_typ_ATPase"/>
</dbReference>
<evidence type="ECO:0000256" key="11">
    <source>
        <dbReference type="ARBA" id="ARBA00022840"/>
    </source>
</evidence>
<keyword evidence="21" id="KW-1185">Reference proteome</keyword>
<feature type="transmembrane region" description="Helical" evidence="18">
    <location>
        <begin position="78"/>
        <end position="111"/>
    </location>
</feature>
<feature type="transmembrane region" description="Helical" evidence="18">
    <location>
        <begin position="769"/>
        <end position="788"/>
    </location>
</feature>
<dbReference type="PROSITE" id="PS00154">
    <property type="entry name" value="ATPASE_E1_E2"/>
    <property type="match status" value="1"/>
</dbReference>
<dbReference type="InterPro" id="IPR023298">
    <property type="entry name" value="ATPase_P-typ_TM_dom_sf"/>
</dbReference>
<dbReference type="RefSeq" id="WP_379956674.1">
    <property type="nucleotide sequence ID" value="NZ_JAUYVI010000005.1"/>
</dbReference>
<dbReference type="SUPFAM" id="SSF56784">
    <property type="entry name" value="HAD-like"/>
    <property type="match status" value="1"/>
</dbReference>
<keyword evidence="12" id="KW-0460">Magnesium</keyword>
<keyword evidence="10" id="KW-0547">Nucleotide-binding</keyword>
<evidence type="ECO:0000256" key="13">
    <source>
        <dbReference type="ARBA" id="ARBA00022967"/>
    </source>
</evidence>
<keyword evidence="11" id="KW-0067">ATP-binding</keyword>
<evidence type="ECO:0000256" key="14">
    <source>
        <dbReference type="ARBA" id="ARBA00022989"/>
    </source>
</evidence>
<dbReference type="NCBIfam" id="TIGR01524">
    <property type="entry name" value="ATPase-IIIB_Mg"/>
    <property type="match status" value="1"/>
</dbReference>
<organism evidence="20 21">
    <name type="scientific">Dongia sedimenti</name>
    <dbReference type="NCBI Taxonomy" id="3064282"/>
    <lineage>
        <taxon>Bacteria</taxon>
        <taxon>Pseudomonadati</taxon>
        <taxon>Pseudomonadota</taxon>
        <taxon>Alphaproteobacteria</taxon>
        <taxon>Rhodospirillales</taxon>
        <taxon>Dongiaceae</taxon>
        <taxon>Dongia</taxon>
    </lineage>
</organism>
<keyword evidence="9 18" id="KW-0812">Transmembrane</keyword>
<evidence type="ECO:0000256" key="17">
    <source>
        <dbReference type="ARBA" id="ARBA00047295"/>
    </source>
</evidence>
<dbReference type="Gene3D" id="3.40.1110.10">
    <property type="entry name" value="Calcium-transporting ATPase, cytoplasmic domain N"/>
    <property type="match status" value="1"/>
</dbReference>
<feature type="domain" description="Cation-transporting P-type ATPase N-terminal" evidence="19">
    <location>
        <begin position="21"/>
        <end position="94"/>
    </location>
</feature>
<evidence type="ECO:0000256" key="8">
    <source>
        <dbReference type="ARBA" id="ARBA00022553"/>
    </source>
</evidence>
<evidence type="ECO:0000256" key="5">
    <source>
        <dbReference type="ARBA" id="ARBA00013555"/>
    </source>
</evidence>
<comment type="function">
    <text evidence="1">Mediates magnesium influx to the cytosol.</text>
</comment>
<dbReference type="NCBIfam" id="TIGR01494">
    <property type="entry name" value="ATPase_P-type"/>
    <property type="match status" value="2"/>
</dbReference>
<evidence type="ECO:0000259" key="19">
    <source>
        <dbReference type="SMART" id="SM00831"/>
    </source>
</evidence>
<feature type="transmembrane region" description="Helical" evidence="18">
    <location>
        <begin position="737"/>
        <end position="757"/>
    </location>
</feature>
<dbReference type="Gene3D" id="3.40.50.1000">
    <property type="entry name" value="HAD superfamily/HAD-like"/>
    <property type="match status" value="1"/>
</dbReference>
<dbReference type="InterPro" id="IPR059000">
    <property type="entry name" value="ATPase_P-type_domA"/>
</dbReference>
<evidence type="ECO:0000256" key="15">
    <source>
        <dbReference type="ARBA" id="ARBA00023136"/>
    </source>
</evidence>
<dbReference type="EMBL" id="JAUYVI010000005">
    <property type="protein sequence ID" value="MDQ7249069.1"/>
    <property type="molecule type" value="Genomic_DNA"/>
</dbReference>
<comment type="catalytic activity">
    <reaction evidence="17">
        <text>Mg(2+)(out) + ATP + H2O = Mg(2+)(in) + ADP + phosphate + H(+)</text>
        <dbReference type="Rhea" id="RHEA:10260"/>
        <dbReference type="ChEBI" id="CHEBI:15377"/>
        <dbReference type="ChEBI" id="CHEBI:15378"/>
        <dbReference type="ChEBI" id="CHEBI:18420"/>
        <dbReference type="ChEBI" id="CHEBI:30616"/>
        <dbReference type="ChEBI" id="CHEBI:43474"/>
        <dbReference type="ChEBI" id="CHEBI:456216"/>
        <dbReference type="EC" id="7.2.2.14"/>
    </reaction>
</comment>
<dbReference type="InterPro" id="IPR006068">
    <property type="entry name" value="ATPase_P-typ_cation-transptr_C"/>
</dbReference>
<evidence type="ECO:0000256" key="4">
    <source>
        <dbReference type="ARBA" id="ARBA00012786"/>
    </source>
</evidence>
<keyword evidence="15 18" id="KW-0472">Membrane</keyword>
<dbReference type="EC" id="7.2.2.14" evidence="4"/>
<evidence type="ECO:0000256" key="10">
    <source>
        <dbReference type="ARBA" id="ARBA00022741"/>
    </source>
</evidence>
<feature type="transmembrane region" description="Helical" evidence="18">
    <location>
        <begin position="261"/>
        <end position="281"/>
    </location>
</feature>
<evidence type="ECO:0000256" key="2">
    <source>
        <dbReference type="ARBA" id="ARBA00004429"/>
    </source>
</evidence>
<dbReference type="SFLD" id="SFLDS00003">
    <property type="entry name" value="Haloacid_Dehalogenase"/>
    <property type="match status" value="1"/>
</dbReference>
<evidence type="ECO:0000256" key="6">
    <source>
        <dbReference type="ARBA" id="ARBA00022475"/>
    </source>
</evidence>
<dbReference type="InterPro" id="IPR018303">
    <property type="entry name" value="ATPase_P-typ_P_site"/>
</dbReference>
<evidence type="ECO:0000256" key="3">
    <source>
        <dbReference type="ARBA" id="ARBA00008746"/>
    </source>
</evidence>
<keyword evidence="14 18" id="KW-1133">Transmembrane helix</keyword>
<evidence type="ECO:0000313" key="20">
    <source>
        <dbReference type="EMBL" id="MDQ7249069.1"/>
    </source>
</evidence>
<dbReference type="Pfam" id="PF00122">
    <property type="entry name" value="E1-E2_ATPase"/>
    <property type="match status" value="1"/>
</dbReference>
<dbReference type="SUPFAM" id="SSF81653">
    <property type="entry name" value="Calcium ATPase, transduction domain A"/>
    <property type="match status" value="1"/>
</dbReference>
<evidence type="ECO:0000313" key="21">
    <source>
        <dbReference type="Proteomes" id="UP001230156"/>
    </source>
</evidence>
<accession>A0ABU0YMX3</accession>
<dbReference type="InterPro" id="IPR023214">
    <property type="entry name" value="HAD_sf"/>
</dbReference>
<keyword evidence="7" id="KW-0997">Cell inner membrane</keyword>
<dbReference type="SMART" id="SM00831">
    <property type="entry name" value="Cation_ATPase_N"/>
    <property type="match status" value="1"/>
</dbReference>
<dbReference type="InterPro" id="IPR023299">
    <property type="entry name" value="ATPase_P-typ_cyto_dom_N"/>
</dbReference>
<name>A0ABU0YMX3_9PROT</name>
<evidence type="ECO:0000256" key="16">
    <source>
        <dbReference type="ARBA" id="ARBA00029806"/>
    </source>
</evidence>
<dbReference type="SFLD" id="SFLDF00027">
    <property type="entry name" value="p-type_atpase"/>
    <property type="match status" value="1"/>
</dbReference>
<dbReference type="Gene3D" id="1.20.1110.10">
    <property type="entry name" value="Calcium-transporting ATPase, transmembrane domain"/>
    <property type="match status" value="1"/>
</dbReference>
<evidence type="ECO:0000256" key="9">
    <source>
        <dbReference type="ARBA" id="ARBA00022692"/>
    </source>
</evidence>